<dbReference type="Pfam" id="PF03683">
    <property type="entry name" value="UPF0175"/>
    <property type="match status" value="1"/>
</dbReference>
<accession>A0A8J6Y1M8</accession>
<proteinExistence type="predicted"/>
<reference evidence="1" key="1">
    <citation type="submission" date="2020-09" db="EMBL/GenBank/DDBJ databases">
        <title>Iningainema tapete sp. nov. (Scytonemataceae, Cyanobacteria) from greenhouses in central Florida (USA) produces two types of nodularin with biosynthetic potential for microcystin-LR and anabaenopeptins.</title>
        <authorList>
            <person name="Berthold D.E."/>
            <person name="Lefler F.W."/>
            <person name="Huang I.-S."/>
            <person name="Abdulla H."/>
            <person name="Zimba P.V."/>
            <person name="Laughinghouse H.D. IV."/>
        </authorList>
    </citation>
    <scope>NUCLEOTIDE SEQUENCE</scope>
    <source>
        <strain evidence="1">BLCCT55</strain>
    </source>
</reference>
<gene>
    <name evidence="1" type="ORF">ICL16_37940</name>
</gene>
<dbReference type="RefSeq" id="WP_190836746.1">
    <property type="nucleotide sequence ID" value="NZ_CAWPPI010000115.1"/>
</dbReference>
<comment type="caution">
    <text evidence="1">The sequence shown here is derived from an EMBL/GenBank/DDBJ whole genome shotgun (WGS) entry which is preliminary data.</text>
</comment>
<dbReference type="AlphaFoldDB" id="A0A8J6Y1M8"/>
<dbReference type="InterPro" id="IPR005368">
    <property type="entry name" value="UPF0175"/>
</dbReference>
<evidence type="ECO:0000313" key="1">
    <source>
        <dbReference type="EMBL" id="MBD2777673.1"/>
    </source>
</evidence>
<organism evidence="1 2">
    <name type="scientific">Iningainema tapete BLCC-T55</name>
    <dbReference type="NCBI Taxonomy" id="2748662"/>
    <lineage>
        <taxon>Bacteria</taxon>
        <taxon>Bacillati</taxon>
        <taxon>Cyanobacteriota</taxon>
        <taxon>Cyanophyceae</taxon>
        <taxon>Nostocales</taxon>
        <taxon>Scytonemataceae</taxon>
        <taxon>Iningainema tapete</taxon>
    </lineage>
</organism>
<name>A0A8J6Y1M8_9CYAN</name>
<sequence>MQLEQVEIKFTLALTSISQEQKMEAELRAKQAYVMTLLKQGAITKHRAATLLGINRLDLIELMGKYEISTISEQTRSEIEQEVAHAREILNQQSESRA</sequence>
<dbReference type="Proteomes" id="UP000629098">
    <property type="component" value="Unassembled WGS sequence"/>
</dbReference>
<dbReference type="EMBL" id="JACXAE010000115">
    <property type="protein sequence ID" value="MBD2777673.1"/>
    <property type="molecule type" value="Genomic_DNA"/>
</dbReference>
<protein>
    <submittedName>
        <fullName evidence="1">UPF0175 family protein</fullName>
    </submittedName>
</protein>
<evidence type="ECO:0000313" key="2">
    <source>
        <dbReference type="Proteomes" id="UP000629098"/>
    </source>
</evidence>
<keyword evidence="2" id="KW-1185">Reference proteome</keyword>